<dbReference type="Proteomes" id="UP000029647">
    <property type="component" value="Unassembled WGS sequence"/>
</dbReference>
<keyword evidence="1" id="KW-0067">ATP-binding</keyword>
<organism evidence="1 2">
    <name type="scientific">Nonlabens ulvanivorans</name>
    <name type="common">Persicivirga ulvanivorans</name>
    <dbReference type="NCBI Taxonomy" id="906888"/>
    <lineage>
        <taxon>Bacteria</taxon>
        <taxon>Pseudomonadati</taxon>
        <taxon>Bacteroidota</taxon>
        <taxon>Flavobacteriia</taxon>
        <taxon>Flavobacteriales</taxon>
        <taxon>Flavobacteriaceae</taxon>
        <taxon>Nonlabens</taxon>
    </lineage>
</organism>
<dbReference type="EMBL" id="BBNT01000006">
    <property type="protein sequence ID" value="GAL75788.1"/>
    <property type="molecule type" value="Genomic_DNA"/>
</dbReference>
<keyword evidence="1" id="KW-0547">Nucleotide-binding</keyword>
<name>A0A090WHR1_NONUL</name>
<proteinExistence type="predicted"/>
<evidence type="ECO:0000313" key="1">
    <source>
        <dbReference type="EMBL" id="GAL75788.1"/>
    </source>
</evidence>
<protein>
    <submittedName>
        <fullName evidence="1">Helicase PriA</fullName>
    </submittedName>
</protein>
<keyword evidence="1" id="KW-0347">Helicase</keyword>
<accession>A0A090WHR1</accession>
<reference evidence="1 2" key="1">
    <citation type="journal article" date="2014" name="Genome Announc.">
        <title>Draft Genome Sequences of Marine Flavobacterium Nonlabens Strains NR17, NR24, NR27, NR32, NR33, and Ara13.</title>
        <authorList>
            <person name="Nakanishi M."/>
            <person name="Meirelles P."/>
            <person name="Suzuki R."/>
            <person name="Takatani N."/>
            <person name="Mino S."/>
            <person name="Suda W."/>
            <person name="Oshima K."/>
            <person name="Hattori M."/>
            <person name="Ohkuma M."/>
            <person name="Hosokawa M."/>
            <person name="Miyashita K."/>
            <person name="Thompson F.L."/>
            <person name="Niwa A."/>
            <person name="Sawabe T."/>
            <person name="Sawabe T."/>
        </authorList>
    </citation>
    <scope>NUCLEOTIDE SEQUENCE [LARGE SCALE GENOMIC DNA]</scope>
    <source>
        <strain evidence="2">JCM19275</strain>
    </source>
</reference>
<gene>
    <name evidence="1" type="ORF">JCM19275_1671</name>
</gene>
<evidence type="ECO:0000313" key="2">
    <source>
        <dbReference type="Proteomes" id="UP000029647"/>
    </source>
</evidence>
<sequence length="72" mass="8782">MEALLHRPALKVKEVMDILDRKSVLPILKKMLEQEWIILQEEVYSTYKPKTVKYIFLNKRYKDDEQLKKFAR</sequence>
<comment type="caution">
    <text evidence="1">The sequence shown here is derived from an EMBL/GenBank/DDBJ whole genome shotgun (WGS) entry which is preliminary data.</text>
</comment>
<keyword evidence="1" id="KW-0378">Hydrolase</keyword>
<dbReference type="AlphaFoldDB" id="A0A090WHR1"/>
<dbReference type="GO" id="GO:0004386">
    <property type="term" value="F:helicase activity"/>
    <property type="evidence" value="ECO:0007669"/>
    <property type="project" value="UniProtKB-KW"/>
</dbReference>